<dbReference type="Gene3D" id="1.10.1280.10">
    <property type="entry name" value="Di-copper center containing domain from catechol oxidase"/>
    <property type="match status" value="1"/>
</dbReference>
<organism evidence="2 3">
    <name type="scientific">Porites lobata</name>
    <dbReference type="NCBI Taxonomy" id="104759"/>
    <lineage>
        <taxon>Eukaryota</taxon>
        <taxon>Metazoa</taxon>
        <taxon>Cnidaria</taxon>
        <taxon>Anthozoa</taxon>
        <taxon>Hexacorallia</taxon>
        <taxon>Scleractinia</taxon>
        <taxon>Fungiina</taxon>
        <taxon>Poritidae</taxon>
        <taxon>Porites</taxon>
    </lineage>
</organism>
<evidence type="ECO:0000313" key="3">
    <source>
        <dbReference type="Proteomes" id="UP001159405"/>
    </source>
</evidence>
<dbReference type="Proteomes" id="UP001159405">
    <property type="component" value="Unassembled WGS sequence"/>
</dbReference>
<dbReference type="SUPFAM" id="SSF48056">
    <property type="entry name" value="Di-copper centre-containing domain"/>
    <property type="match status" value="1"/>
</dbReference>
<protein>
    <recommendedName>
        <fullName evidence="1">Tyrosinase copper-binding domain-containing protein</fullName>
    </recommendedName>
</protein>
<proteinExistence type="predicted"/>
<evidence type="ECO:0000259" key="1">
    <source>
        <dbReference type="Pfam" id="PF00264"/>
    </source>
</evidence>
<sequence>MTFPTKEEVNFALRFETFDLPSYGKESSCNSKGILERYVSTKTGCRLPNVHSLHNQVHIVVGGAMGDVSSASNDSIFPFIIPLWIMFKKSFEFGYDYDDVDDNGKYT</sequence>
<evidence type="ECO:0000313" key="2">
    <source>
        <dbReference type="EMBL" id="CAH3172639.1"/>
    </source>
</evidence>
<dbReference type="Pfam" id="PF00264">
    <property type="entry name" value="Tyrosinase"/>
    <property type="match status" value="1"/>
</dbReference>
<keyword evidence="3" id="KW-1185">Reference proteome</keyword>
<accession>A0ABN8R595</accession>
<dbReference type="InterPro" id="IPR008922">
    <property type="entry name" value="Di-copper_centre_dom_sf"/>
</dbReference>
<comment type="caution">
    <text evidence="2">The sequence shown here is derived from an EMBL/GenBank/DDBJ whole genome shotgun (WGS) entry which is preliminary data.</text>
</comment>
<reference evidence="2 3" key="1">
    <citation type="submission" date="2022-05" db="EMBL/GenBank/DDBJ databases">
        <authorList>
            <consortium name="Genoscope - CEA"/>
            <person name="William W."/>
        </authorList>
    </citation>
    <scope>NUCLEOTIDE SEQUENCE [LARGE SCALE GENOMIC DNA]</scope>
</reference>
<name>A0ABN8R595_9CNID</name>
<feature type="domain" description="Tyrosinase copper-binding" evidence="1">
    <location>
        <begin position="42"/>
        <end position="77"/>
    </location>
</feature>
<gene>
    <name evidence="2" type="ORF">PLOB_00013093</name>
</gene>
<dbReference type="EMBL" id="CALNXK010000175">
    <property type="protein sequence ID" value="CAH3172639.1"/>
    <property type="molecule type" value="Genomic_DNA"/>
</dbReference>
<dbReference type="InterPro" id="IPR002227">
    <property type="entry name" value="Tyrosinase_Cu-bd"/>
</dbReference>